<dbReference type="InterPro" id="IPR004134">
    <property type="entry name" value="Peptidase_C1B"/>
</dbReference>
<gene>
    <name evidence="1" type="ORF">KZO38_03065</name>
</gene>
<name>A0ABS6YBU3_9BACT</name>
<reference evidence="1 2" key="1">
    <citation type="submission" date="2021-07" db="EMBL/GenBank/DDBJ databases">
        <title>Genomic diversity and antimicrobial resistance of Prevotella spp. isolated from chronic lung disease airways.</title>
        <authorList>
            <person name="Webb K.A."/>
            <person name="Olagoke O.S."/>
            <person name="Baird T."/>
            <person name="Neill J."/>
            <person name="Pham A."/>
            <person name="Wells T.J."/>
            <person name="Ramsay K.A."/>
            <person name="Bell S.C."/>
            <person name="Sarovich D.S."/>
            <person name="Price E.P."/>
        </authorList>
    </citation>
    <scope>NUCLEOTIDE SEQUENCE [LARGE SCALE GENOMIC DNA]</scope>
    <source>
        <strain evidence="1 2">SCHI0011.S.12</strain>
    </source>
</reference>
<accession>A0ABS6YBU3</accession>
<proteinExistence type="predicted"/>
<organism evidence="1 2">
    <name type="scientific">Hoylesella nanceiensis</name>
    <dbReference type="NCBI Taxonomy" id="425941"/>
    <lineage>
        <taxon>Bacteria</taxon>
        <taxon>Pseudomonadati</taxon>
        <taxon>Bacteroidota</taxon>
        <taxon>Bacteroidia</taxon>
        <taxon>Bacteroidales</taxon>
        <taxon>Prevotellaceae</taxon>
        <taxon>Hoylesella</taxon>
    </lineage>
</organism>
<dbReference type="Pfam" id="PF03051">
    <property type="entry name" value="Peptidase_C1_2"/>
    <property type="match status" value="1"/>
</dbReference>
<evidence type="ECO:0000313" key="1">
    <source>
        <dbReference type="EMBL" id="MBW4768742.1"/>
    </source>
</evidence>
<sequence>MQMIFKRIGAISFMLGLLLTVMSCKGNKDMKSELPVFTNDILLKTTPVKQQGEGYTCWIYAVLATIETDRIEQNDSINLSPAFVERNLITQNALQHFFRKAYSKREMAGMAPLCLRLIQQYGLVPFDSYEGTQPRNVNVINRKAMLVAQQKAGEKASMTSFKNALNSYLDDALGALPLNVYLFGVEYTPLQFAQSVVPTDSYKAYCSVTHHPFYREVLQESPDNNSYELFNNVPIDSLMNIIDSQLAAHKAVCWEGSLPHGEYIMEQGVARLSSKISRVDQNMRQRAIESYTTYDQHAMSIVGKAHDKDGKSYYIAKNSWGKNMPFGGYVYLERNFVALRTIAIVTQRSTN</sequence>
<dbReference type="Proteomes" id="UP000788426">
    <property type="component" value="Unassembled WGS sequence"/>
</dbReference>
<protein>
    <submittedName>
        <fullName evidence="1">C1 family peptidase</fullName>
    </submittedName>
</protein>
<dbReference type="PROSITE" id="PS51257">
    <property type="entry name" value="PROKAR_LIPOPROTEIN"/>
    <property type="match status" value="1"/>
</dbReference>
<keyword evidence="2" id="KW-1185">Reference proteome</keyword>
<evidence type="ECO:0000313" key="2">
    <source>
        <dbReference type="Proteomes" id="UP000788426"/>
    </source>
</evidence>
<dbReference type="EMBL" id="JAHXCT010000002">
    <property type="protein sequence ID" value="MBW4768742.1"/>
    <property type="molecule type" value="Genomic_DNA"/>
</dbReference>
<comment type="caution">
    <text evidence="1">The sequence shown here is derived from an EMBL/GenBank/DDBJ whole genome shotgun (WGS) entry which is preliminary data.</text>
</comment>